<comment type="caution">
    <text evidence="16">The sequence shown here is derived from an EMBL/GenBank/DDBJ whole genome shotgun (WGS) entry which is preliminary data.</text>
</comment>
<evidence type="ECO:0000256" key="3">
    <source>
        <dbReference type="ARBA" id="ARBA00012438"/>
    </source>
</evidence>
<keyword evidence="11" id="KW-1133">Transmembrane helix</keyword>
<keyword evidence="5" id="KW-0597">Phosphoprotein</keyword>
<evidence type="ECO:0000256" key="9">
    <source>
        <dbReference type="ARBA" id="ARBA00022777"/>
    </source>
</evidence>
<dbReference type="InterPro" id="IPR033463">
    <property type="entry name" value="sCache_3"/>
</dbReference>
<dbReference type="Pfam" id="PF00512">
    <property type="entry name" value="HisKA"/>
    <property type="match status" value="1"/>
</dbReference>
<dbReference type="SMART" id="SM00304">
    <property type="entry name" value="HAMP"/>
    <property type="match status" value="1"/>
</dbReference>
<accession>X0VTK5</accession>
<gene>
    <name evidence="16" type="ORF">S01H1_50488</name>
</gene>
<dbReference type="SUPFAM" id="SSF47384">
    <property type="entry name" value="Homodimeric domain of signal transducing histidine kinase"/>
    <property type="match status" value="1"/>
</dbReference>
<sequence length="261" mass="28278">ATVGISAALETHIRVLDTRGVVLVDSVGREVGKDISDAANVITALGGEQLSTTQRVDGEDWLYVSVPLWVEEKVTGVIYLGQPMRDVTAVLSDLRLRLLLAAVLAMPLSALVGLALARTIAQPLAVLTTAAGKLSAGDFDYPLQARGQDELGRLSRAFVIMRDQLQAVEQMRTQFVSDVSHELRTPLTAIKGLIETLQDGAADDPAVRDRFLASIEGETDRLIRLVNDLLILSRADAQAISLRRKQIDLRALVHATVQKLT</sequence>
<dbReference type="Pfam" id="PF17203">
    <property type="entry name" value="sCache_3_2"/>
    <property type="match status" value="1"/>
</dbReference>
<dbReference type="PROSITE" id="PS50885">
    <property type="entry name" value="HAMP"/>
    <property type="match status" value="1"/>
</dbReference>
<dbReference type="EMBL" id="BARS01032533">
    <property type="protein sequence ID" value="GAG15793.1"/>
    <property type="molecule type" value="Genomic_DNA"/>
</dbReference>
<evidence type="ECO:0000256" key="2">
    <source>
        <dbReference type="ARBA" id="ARBA00004651"/>
    </source>
</evidence>
<dbReference type="CDD" id="cd06225">
    <property type="entry name" value="HAMP"/>
    <property type="match status" value="1"/>
</dbReference>
<evidence type="ECO:0000256" key="13">
    <source>
        <dbReference type="ARBA" id="ARBA00023136"/>
    </source>
</evidence>
<evidence type="ECO:0000256" key="12">
    <source>
        <dbReference type="ARBA" id="ARBA00023012"/>
    </source>
</evidence>
<dbReference type="PROSITE" id="PS50109">
    <property type="entry name" value="HIS_KIN"/>
    <property type="match status" value="1"/>
</dbReference>
<evidence type="ECO:0000256" key="7">
    <source>
        <dbReference type="ARBA" id="ARBA00022692"/>
    </source>
</evidence>
<keyword evidence="6" id="KW-0808">Transferase</keyword>
<dbReference type="GO" id="GO:0000155">
    <property type="term" value="F:phosphorelay sensor kinase activity"/>
    <property type="evidence" value="ECO:0007669"/>
    <property type="project" value="InterPro"/>
</dbReference>
<dbReference type="GO" id="GO:0005886">
    <property type="term" value="C:plasma membrane"/>
    <property type="evidence" value="ECO:0007669"/>
    <property type="project" value="UniProtKB-SubCell"/>
</dbReference>
<dbReference type="InterPro" id="IPR003661">
    <property type="entry name" value="HisK_dim/P_dom"/>
</dbReference>
<dbReference type="SUPFAM" id="SSF103190">
    <property type="entry name" value="Sensory domain-like"/>
    <property type="match status" value="1"/>
</dbReference>
<evidence type="ECO:0000259" key="15">
    <source>
        <dbReference type="PROSITE" id="PS50885"/>
    </source>
</evidence>
<protein>
    <recommendedName>
        <fullName evidence="3">histidine kinase</fullName>
        <ecNumber evidence="3">2.7.13.3</ecNumber>
    </recommendedName>
</protein>
<evidence type="ECO:0000313" key="16">
    <source>
        <dbReference type="EMBL" id="GAG15793.1"/>
    </source>
</evidence>
<feature type="domain" description="HAMP" evidence="15">
    <location>
        <begin position="118"/>
        <end position="170"/>
    </location>
</feature>
<evidence type="ECO:0000256" key="6">
    <source>
        <dbReference type="ARBA" id="ARBA00022679"/>
    </source>
</evidence>
<dbReference type="Pfam" id="PF00672">
    <property type="entry name" value="HAMP"/>
    <property type="match status" value="1"/>
</dbReference>
<dbReference type="InterPro" id="IPR005467">
    <property type="entry name" value="His_kinase_dom"/>
</dbReference>
<feature type="domain" description="Histidine kinase" evidence="14">
    <location>
        <begin position="178"/>
        <end position="261"/>
    </location>
</feature>
<keyword evidence="7" id="KW-0812">Transmembrane</keyword>
<dbReference type="SUPFAM" id="SSF158472">
    <property type="entry name" value="HAMP domain-like"/>
    <property type="match status" value="1"/>
</dbReference>
<reference evidence="16" key="1">
    <citation type="journal article" date="2014" name="Front. Microbiol.">
        <title>High frequency of phylogenetically diverse reductive dehalogenase-homologous genes in deep subseafloor sedimentary metagenomes.</title>
        <authorList>
            <person name="Kawai M."/>
            <person name="Futagami T."/>
            <person name="Toyoda A."/>
            <person name="Takaki Y."/>
            <person name="Nishi S."/>
            <person name="Hori S."/>
            <person name="Arai W."/>
            <person name="Tsubouchi T."/>
            <person name="Morono Y."/>
            <person name="Uchiyama I."/>
            <person name="Ito T."/>
            <person name="Fujiyama A."/>
            <person name="Inagaki F."/>
            <person name="Takami H."/>
        </authorList>
    </citation>
    <scope>NUCLEOTIDE SEQUENCE</scope>
    <source>
        <strain evidence="16">Expedition CK06-06</strain>
    </source>
</reference>
<feature type="non-terminal residue" evidence="16">
    <location>
        <position position="1"/>
    </location>
</feature>
<dbReference type="PANTHER" id="PTHR45528">
    <property type="entry name" value="SENSOR HISTIDINE KINASE CPXA"/>
    <property type="match status" value="1"/>
</dbReference>
<evidence type="ECO:0000256" key="1">
    <source>
        <dbReference type="ARBA" id="ARBA00000085"/>
    </source>
</evidence>
<dbReference type="SMART" id="SM00388">
    <property type="entry name" value="HisKA"/>
    <property type="match status" value="1"/>
</dbReference>
<dbReference type="InterPro" id="IPR050398">
    <property type="entry name" value="HssS/ArlS-like"/>
</dbReference>
<evidence type="ECO:0000259" key="14">
    <source>
        <dbReference type="PROSITE" id="PS50109"/>
    </source>
</evidence>
<evidence type="ECO:0000256" key="10">
    <source>
        <dbReference type="ARBA" id="ARBA00022840"/>
    </source>
</evidence>
<comment type="subcellular location">
    <subcellularLocation>
        <location evidence="2">Cell membrane</location>
        <topology evidence="2">Multi-pass membrane protein</topology>
    </subcellularLocation>
</comment>
<keyword evidence="12" id="KW-0902">Two-component regulatory system</keyword>
<dbReference type="EC" id="2.7.13.3" evidence="3"/>
<dbReference type="Gene3D" id="1.10.287.130">
    <property type="match status" value="1"/>
</dbReference>
<evidence type="ECO:0000256" key="4">
    <source>
        <dbReference type="ARBA" id="ARBA00022475"/>
    </source>
</evidence>
<evidence type="ECO:0000256" key="8">
    <source>
        <dbReference type="ARBA" id="ARBA00022741"/>
    </source>
</evidence>
<dbReference type="InterPro" id="IPR029151">
    <property type="entry name" value="Sensor-like_sf"/>
</dbReference>
<dbReference type="Gene3D" id="6.10.340.10">
    <property type="match status" value="1"/>
</dbReference>
<evidence type="ECO:0000256" key="5">
    <source>
        <dbReference type="ARBA" id="ARBA00022553"/>
    </source>
</evidence>
<dbReference type="GO" id="GO:0005524">
    <property type="term" value="F:ATP binding"/>
    <property type="evidence" value="ECO:0007669"/>
    <property type="project" value="UniProtKB-KW"/>
</dbReference>
<dbReference type="FunFam" id="1.10.287.130:FF:000001">
    <property type="entry name" value="Two-component sensor histidine kinase"/>
    <property type="match status" value="1"/>
</dbReference>
<dbReference type="AlphaFoldDB" id="X0VTK5"/>
<keyword evidence="4" id="KW-1003">Cell membrane</keyword>
<name>X0VTK5_9ZZZZ</name>
<dbReference type="InterPro" id="IPR003660">
    <property type="entry name" value="HAMP_dom"/>
</dbReference>
<keyword evidence="9" id="KW-0418">Kinase</keyword>
<keyword evidence="8" id="KW-0547">Nucleotide-binding</keyword>
<keyword evidence="10" id="KW-0067">ATP-binding</keyword>
<organism evidence="16">
    <name type="scientific">marine sediment metagenome</name>
    <dbReference type="NCBI Taxonomy" id="412755"/>
    <lineage>
        <taxon>unclassified sequences</taxon>
        <taxon>metagenomes</taxon>
        <taxon>ecological metagenomes</taxon>
    </lineage>
</organism>
<keyword evidence="13" id="KW-0472">Membrane</keyword>
<feature type="non-terminal residue" evidence="16">
    <location>
        <position position="261"/>
    </location>
</feature>
<dbReference type="InterPro" id="IPR036097">
    <property type="entry name" value="HisK_dim/P_sf"/>
</dbReference>
<dbReference type="CDD" id="cd00082">
    <property type="entry name" value="HisKA"/>
    <property type="match status" value="1"/>
</dbReference>
<evidence type="ECO:0000256" key="11">
    <source>
        <dbReference type="ARBA" id="ARBA00022989"/>
    </source>
</evidence>
<proteinExistence type="predicted"/>
<dbReference type="PANTHER" id="PTHR45528:SF1">
    <property type="entry name" value="SENSOR HISTIDINE KINASE CPXA"/>
    <property type="match status" value="1"/>
</dbReference>
<comment type="catalytic activity">
    <reaction evidence="1">
        <text>ATP + protein L-histidine = ADP + protein N-phospho-L-histidine.</text>
        <dbReference type="EC" id="2.7.13.3"/>
    </reaction>
</comment>